<accession>A0AA39QJD7</accession>
<reference evidence="2" key="1">
    <citation type="submission" date="2023-06" db="EMBL/GenBank/DDBJ databases">
        <authorList>
            <consortium name="Lawrence Berkeley National Laboratory"/>
            <person name="Ahrendt S."/>
            <person name="Sahu N."/>
            <person name="Indic B."/>
            <person name="Wong-Bajracharya J."/>
            <person name="Merenyi Z."/>
            <person name="Ke H.-M."/>
            <person name="Monk M."/>
            <person name="Kocsube S."/>
            <person name="Drula E."/>
            <person name="Lipzen A."/>
            <person name="Balint B."/>
            <person name="Henrissat B."/>
            <person name="Andreopoulos B."/>
            <person name="Martin F.M."/>
            <person name="Harder C.B."/>
            <person name="Rigling D."/>
            <person name="Ford K.L."/>
            <person name="Foster G.D."/>
            <person name="Pangilinan J."/>
            <person name="Papanicolaou A."/>
            <person name="Barry K."/>
            <person name="LaButti K."/>
            <person name="Viragh M."/>
            <person name="Koriabine M."/>
            <person name="Yan M."/>
            <person name="Riley R."/>
            <person name="Champramary S."/>
            <person name="Plett K.L."/>
            <person name="Tsai I.J."/>
            <person name="Slot J."/>
            <person name="Sipos G."/>
            <person name="Plett J."/>
            <person name="Nagy L.G."/>
            <person name="Grigoriev I.V."/>
        </authorList>
    </citation>
    <scope>NUCLEOTIDE SEQUENCE</scope>
    <source>
        <strain evidence="2">HWK02</strain>
    </source>
</reference>
<gene>
    <name evidence="2" type="ORF">EDD18DRAFT_483995</name>
</gene>
<name>A0AA39QJD7_9AGAR</name>
<evidence type="ECO:0000256" key="1">
    <source>
        <dbReference type="SAM" id="Phobius"/>
    </source>
</evidence>
<dbReference type="EMBL" id="JAUEPU010000003">
    <property type="protein sequence ID" value="KAK0504018.1"/>
    <property type="molecule type" value="Genomic_DNA"/>
</dbReference>
<evidence type="ECO:0000313" key="3">
    <source>
        <dbReference type="Proteomes" id="UP001175228"/>
    </source>
</evidence>
<sequence length="392" mass="42956">MSVSTNVTYIVDDSNSAIDYLCASTHQRVTNSFFRDTWTTIASADCEQGWFRYNFNGTKVHISSPITRYGQDYTVNLDSGGALIEYGNGIYTSPPLSDGEHNVVYAIGRENLFPAFDYITVEAGSSTQMKGRTVIVDDYDPDLAFSGNWSRVPIYPIEFDYSSGTYQSTAHWSNTAGDSLSFQFYGSSVAVYGIISNTTNAGGDIVLSYSVDGEKTTTSVESLANANNQSIPMAQLFSVDVPDGLHTLVMNVSFVLNLRQIGIDFVTYNASYDNIDSIPSSPSASSTPVSATSSSNTMNVGAIVGGVVGGIVFVALLALFLYILKNRAYQRRRIRAAAAIIGRNYNPHLDAKHQPTVEAYQMQDQKKGTLIFQLLVNFCVVQLLLFTRLLYY</sequence>
<evidence type="ECO:0008006" key="4">
    <source>
        <dbReference type="Google" id="ProtNLM"/>
    </source>
</evidence>
<keyword evidence="1" id="KW-1133">Transmembrane helix</keyword>
<dbReference type="Gene3D" id="2.60.120.260">
    <property type="entry name" value="Galactose-binding domain-like"/>
    <property type="match status" value="1"/>
</dbReference>
<feature type="transmembrane region" description="Helical" evidence="1">
    <location>
        <begin position="370"/>
        <end position="391"/>
    </location>
</feature>
<protein>
    <recommendedName>
        <fullName evidence="4">Transmembrane protein</fullName>
    </recommendedName>
</protein>
<feature type="transmembrane region" description="Helical" evidence="1">
    <location>
        <begin position="300"/>
        <end position="324"/>
    </location>
</feature>
<keyword evidence="1" id="KW-0472">Membrane</keyword>
<proteinExistence type="predicted"/>
<dbReference type="Proteomes" id="UP001175228">
    <property type="component" value="Unassembled WGS sequence"/>
</dbReference>
<comment type="caution">
    <text evidence="2">The sequence shown here is derived from an EMBL/GenBank/DDBJ whole genome shotgun (WGS) entry which is preliminary data.</text>
</comment>
<keyword evidence="1" id="KW-0812">Transmembrane</keyword>
<dbReference type="AlphaFoldDB" id="A0AA39QJD7"/>
<organism evidence="2 3">
    <name type="scientific">Armillaria luteobubalina</name>
    <dbReference type="NCBI Taxonomy" id="153913"/>
    <lineage>
        <taxon>Eukaryota</taxon>
        <taxon>Fungi</taxon>
        <taxon>Dikarya</taxon>
        <taxon>Basidiomycota</taxon>
        <taxon>Agaricomycotina</taxon>
        <taxon>Agaricomycetes</taxon>
        <taxon>Agaricomycetidae</taxon>
        <taxon>Agaricales</taxon>
        <taxon>Marasmiineae</taxon>
        <taxon>Physalacriaceae</taxon>
        <taxon>Armillaria</taxon>
    </lineage>
</organism>
<evidence type="ECO:0000313" key="2">
    <source>
        <dbReference type="EMBL" id="KAK0504018.1"/>
    </source>
</evidence>
<keyword evidence="3" id="KW-1185">Reference proteome</keyword>